<evidence type="ECO:0000256" key="3">
    <source>
        <dbReference type="SAM" id="SignalP"/>
    </source>
</evidence>
<dbReference type="AlphaFoldDB" id="A0AAN4VU94"/>
<feature type="signal peptide" evidence="3">
    <location>
        <begin position="1"/>
        <end position="19"/>
    </location>
</feature>
<dbReference type="InterPro" id="IPR045957">
    <property type="entry name" value="DUF6377"/>
</dbReference>
<evidence type="ECO:0000313" key="5">
    <source>
        <dbReference type="EMBL" id="GJM60096.1"/>
    </source>
</evidence>
<proteinExistence type="predicted"/>
<accession>A0AAN4VU94</accession>
<sequence>MPQFLLIALLAGFPFFSRAENTDNPALIQLDETLQHRAEFTQKRNRKISSLRSLLLDKNLGGEERFRLQQKLWEEYSTFRIDSALYYCLQNESLGSQLPNDRYLKDAALNLSHAYILAGMTHEALLLLDQLEKQALNEGQKTAYYSSRLTLYNYLRAYLSKSPQLANYQQLYHQYQDSLLSQLKPTDVIYPVIIAENMMADGQTAATIPILQKALSSLQPTDRPFAFTAYTLATAYGLLGEEDKQIQALALSARSDIENGIKEHAALRELAILLEKKGESESAFYYTKIALEDATFSGSKLRTFEIGQILPLINQSYINLRDRKKRLYLWSLWLGGGLLLFILIAFLFFLRQRKKLQTAYQENQEINLRLKSSVQGLAESNQLIQTKNEQLAAANKQRETYIAQYLKLCSSYIGKMDHFRNRLRNKASSSSMDDLLKVLKSKEWIEEELLAFYRDFDQAFLDLYPNFVRDFNALLKPDAQVHLKEGELLNTELRIFALIRLGINESPQIAEFLRYSTTTIYNYRTSARNKAAGPRDLFENQVKMITS</sequence>
<protein>
    <recommendedName>
        <fullName evidence="4">DUF6377 domain-containing protein</fullName>
    </recommendedName>
</protein>
<dbReference type="EMBL" id="BQKE01000001">
    <property type="protein sequence ID" value="GJM60096.1"/>
    <property type="molecule type" value="Genomic_DNA"/>
</dbReference>
<keyword evidence="1" id="KW-0175">Coiled coil</keyword>
<dbReference type="Proteomes" id="UP001310022">
    <property type="component" value="Unassembled WGS sequence"/>
</dbReference>
<comment type="caution">
    <text evidence="5">The sequence shown here is derived from an EMBL/GenBank/DDBJ whole genome shotgun (WGS) entry which is preliminary data.</text>
</comment>
<evidence type="ECO:0000256" key="2">
    <source>
        <dbReference type="SAM" id="Phobius"/>
    </source>
</evidence>
<keyword evidence="2" id="KW-0472">Membrane</keyword>
<keyword evidence="6" id="KW-1185">Reference proteome</keyword>
<dbReference type="Pfam" id="PF19904">
    <property type="entry name" value="DUF6377"/>
    <property type="match status" value="1"/>
</dbReference>
<evidence type="ECO:0000313" key="6">
    <source>
        <dbReference type="Proteomes" id="UP001310022"/>
    </source>
</evidence>
<feature type="transmembrane region" description="Helical" evidence="2">
    <location>
        <begin position="327"/>
        <end position="350"/>
    </location>
</feature>
<gene>
    <name evidence="5" type="ORF">PEDI_06480</name>
</gene>
<evidence type="ECO:0000259" key="4">
    <source>
        <dbReference type="Pfam" id="PF19904"/>
    </source>
</evidence>
<evidence type="ECO:0000256" key="1">
    <source>
        <dbReference type="SAM" id="Coils"/>
    </source>
</evidence>
<keyword evidence="2" id="KW-0812">Transmembrane</keyword>
<reference evidence="5 6" key="1">
    <citation type="submission" date="2021-12" db="EMBL/GenBank/DDBJ databases">
        <title>Genome sequencing of bacteria with rrn-lacking chromosome and rrn-plasmid.</title>
        <authorList>
            <person name="Anda M."/>
            <person name="Iwasaki W."/>
        </authorList>
    </citation>
    <scope>NUCLEOTIDE SEQUENCE [LARGE SCALE GENOMIC DNA]</scope>
    <source>
        <strain evidence="5 6">NBRC 15940</strain>
    </source>
</reference>
<feature type="chain" id="PRO_5042960457" description="DUF6377 domain-containing protein" evidence="3">
    <location>
        <begin position="20"/>
        <end position="547"/>
    </location>
</feature>
<organism evidence="5 6">
    <name type="scientific">Persicobacter diffluens</name>
    <dbReference type="NCBI Taxonomy" id="981"/>
    <lineage>
        <taxon>Bacteria</taxon>
        <taxon>Pseudomonadati</taxon>
        <taxon>Bacteroidota</taxon>
        <taxon>Cytophagia</taxon>
        <taxon>Cytophagales</taxon>
        <taxon>Persicobacteraceae</taxon>
        <taxon>Persicobacter</taxon>
    </lineage>
</organism>
<name>A0AAN4VU94_9BACT</name>
<feature type="coiled-coil region" evidence="1">
    <location>
        <begin position="377"/>
        <end position="404"/>
    </location>
</feature>
<keyword evidence="2" id="KW-1133">Transmembrane helix</keyword>
<keyword evidence="3" id="KW-0732">Signal</keyword>
<feature type="domain" description="DUF6377" evidence="4">
    <location>
        <begin position="256"/>
        <end position="510"/>
    </location>
</feature>
<dbReference type="RefSeq" id="WP_338235963.1">
    <property type="nucleotide sequence ID" value="NZ_BQKE01000001.1"/>
</dbReference>